<keyword evidence="1" id="KW-0732">Signal</keyword>
<evidence type="ECO:0008006" key="4">
    <source>
        <dbReference type="Google" id="ProtNLM"/>
    </source>
</evidence>
<gene>
    <name evidence="2" type="ORF">EU556_03875</name>
</gene>
<feature type="chain" id="PRO_5021422435" description="DUF5683 domain-containing protein" evidence="1">
    <location>
        <begin position="28"/>
        <end position="204"/>
    </location>
</feature>
<evidence type="ECO:0000313" key="2">
    <source>
        <dbReference type="EMBL" id="TGE09973.1"/>
    </source>
</evidence>
<evidence type="ECO:0000313" key="3">
    <source>
        <dbReference type="Proteomes" id="UP000298337"/>
    </source>
</evidence>
<dbReference type="Proteomes" id="UP000298337">
    <property type="component" value="Unassembled WGS sequence"/>
</dbReference>
<comment type="caution">
    <text evidence="2">The sequence shown here is derived from an EMBL/GenBank/DDBJ whole genome shotgun (WGS) entry which is preliminary data.</text>
</comment>
<sequence>MMIPNFSLVRRALLLLPLVFVTFFAHAQQGPSTLIRLSPEDQARGLNGVQKNFFFATSLGTPKESDYQSAGFFGQKLRPYLAGNPEALQELNNYRRQKWLFLAERLTFVGAVGLYGQQVLSDPEVQQYHNNTQKVAISIAAASLLSNIFISRHTNEHFQRAVDAHNAGLPAARTGALQMLRPSTVGLTASRWGQPQVALSWNLR</sequence>
<dbReference type="EMBL" id="SRLA01000001">
    <property type="protein sequence ID" value="TGE09973.1"/>
    <property type="molecule type" value="Genomic_DNA"/>
</dbReference>
<name>A0A4Z0PCK9_9BACT</name>
<organism evidence="2 3">
    <name type="scientific">Hymenobacter fodinae</name>
    <dbReference type="NCBI Taxonomy" id="2510796"/>
    <lineage>
        <taxon>Bacteria</taxon>
        <taxon>Pseudomonadati</taxon>
        <taxon>Bacteroidota</taxon>
        <taxon>Cytophagia</taxon>
        <taxon>Cytophagales</taxon>
        <taxon>Hymenobacteraceae</taxon>
        <taxon>Hymenobacter</taxon>
    </lineage>
</organism>
<keyword evidence="3" id="KW-1185">Reference proteome</keyword>
<dbReference type="AlphaFoldDB" id="A0A4Z0PCK9"/>
<evidence type="ECO:0000256" key="1">
    <source>
        <dbReference type="SAM" id="SignalP"/>
    </source>
</evidence>
<proteinExistence type="predicted"/>
<protein>
    <recommendedName>
        <fullName evidence="4">DUF5683 domain-containing protein</fullName>
    </recommendedName>
</protein>
<feature type="signal peptide" evidence="1">
    <location>
        <begin position="1"/>
        <end position="27"/>
    </location>
</feature>
<accession>A0A4Z0PCK9</accession>
<dbReference type="OrthoDB" id="876476at2"/>
<reference evidence="2 3" key="1">
    <citation type="submission" date="2019-04" db="EMBL/GenBank/DDBJ databases">
        <authorList>
            <person name="Feng G."/>
            <person name="Zhang J."/>
            <person name="Zhu H."/>
        </authorList>
    </citation>
    <scope>NUCLEOTIDE SEQUENCE [LARGE SCALE GENOMIC DNA]</scope>
    <source>
        <strain evidence="2 3">92R-1</strain>
    </source>
</reference>